<dbReference type="GO" id="GO:0005768">
    <property type="term" value="C:endosome"/>
    <property type="evidence" value="ECO:0007669"/>
    <property type="project" value="TreeGrafter"/>
</dbReference>
<dbReference type="SMART" id="SM00312">
    <property type="entry name" value="PX"/>
    <property type="match status" value="1"/>
</dbReference>
<name>A0AAV1IFE8_9CHLO</name>
<dbReference type="InterPro" id="IPR027267">
    <property type="entry name" value="AH/BAR_dom_sf"/>
</dbReference>
<dbReference type="PROSITE" id="PS50195">
    <property type="entry name" value="PX"/>
    <property type="match status" value="1"/>
</dbReference>
<dbReference type="AlphaFoldDB" id="A0AAV1IFE8"/>
<dbReference type="PANTHER" id="PTHR10555:SF170">
    <property type="entry name" value="FI18122P1"/>
    <property type="match status" value="1"/>
</dbReference>
<accession>A0AAV1IFE8</accession>
<dbReference type="InterPro" id="IPR015404">
    <property type="entry name" value="Vps5_C"/>
</dbReference>
<dbReference type="CDD" id="cd07596">
    <property type="entry name" value="BAR_SNX"/>
    <property type="match status" value="1"/>
</dbReference>
<dbReference type="CDD" id="cd06859">
    <property type="entry name" value="PX_SNX1_2_like"/>
    <property type="match status" value="1"/>
</dbReference>
<reference evidence="3 4" key="1">
    <citation type="submission" date="2023-10" db="EMBL/GenBank/DDBJ databases">
        <authorList>
            <person name="Maclean D."/>
            <person name="Macfadyen A."/>
        </authorList>
    </citation>
    <scope>NUCLEOTIDE SEQUENCE [LARGE SCALE GENOMIC DNA]</scope>
</reference>
<proteinExistence type="predicted"/>
<gene>
    <name evidence="3" type="ORF">CVIRNUC_008170</name>
</gene>
<dbReference type="InterPro" id="IPR036871">
    <property type="entry name" value="PX_dom_sf"/>
</dbReference>
<organism evidence="3 4">
    <name type="scientific">Coccomyxa viridis</name>
    <dbReference type="NCBI Taxonomy" id="1274662"/>
    <lineage>
        <taxon>Eukaryota</taxon>
        <taxon>Viridiplantae</taxon>
        <taxon>Chlorophyta</taxon>
        <taxon>core chlorophytes</taxon>
        <taxon>Trebouxiophyceae</taxon>
        <taxon>Trebouxiophyceae incertae sedis</taxon>
        <taxon>Coccomyxaceae</taxon>
        <taxon>Coccomyxa</taxon>
    </lineage>
</organism>
<dbReference type="InterPro" id="IPR001683">
    <property type="entry name" value="PX_dom"/>
</dbReference>
<dbReference type="Pfam" id="PF00787">
    <property type="entry name" value="PX"/>
    <property type="match status" value="1"/>
</dbReference>
<feature type="region of interest" description="Disordered" evidence="1">
    <location>
        <begin position="17"/>
        <end position="43"/>
    </location>
</feature>
<dbReference type="SUPFAM" id="SSF64268">
    <property type="entry name" value="PX domain"/>
    <property type="match status" value="1"/>
</dbReference>
<dbReference type="GO" id="GO:0035091">
    <property type="term" value="F:phosphatidylinositol binding"/>
    <property type="evidence" value="ECO:0007669"/>
    <property type="project" value="InterPro"/>
</dbReference>
<dbReference type="Proteomes" id="UP001314263">
    <property type="component" value="Unassembled WGS sequence"/>
</dbReference>
<comment type="caution">
    <text evidence="3">The sequence shown here is derived from an EMBL/GenBank/DDBJ whole genome shotgun (WGS) entry which is preliminary data.</text>
</comment>
<dbReference type="EMBL" id="CAUYUE010000011">
    <property type="protein sequence ID" value="CAK0784965.1"/>
    <property type="molecule type" value="Genomic_DNA"/>
</dbReference>
<evidence type="ECO:0000259" key="2">
    <source>
        <dbReference type="PROSITE" id="PS50195"/>
    </source>
</evidence>
<dbReference type="Pfam" id="PF09325">
    <property type="entry name" value="Vps5"/>
    <property type="match status" value="1"/>
</dbReference>
<evidence type="ECO:0000313" key="3">
    <source>
        <dbReference type="EMBL" id="CAK0784965.1"/>
    </source>
</evidence>
<dbReference type="Gene3D" id="3.30.1520.10">
    <property type="entry name" value="Phox-like domain"/>
    <property type="match status" value="1"/>
</dbReference>
<feature type="compositionally biased region" description="Polar residues" evidence="1">
    <location>
        <begin position="17"/>
        <end position="31"/>
    </location>
</feature>
<sequence length="443" mass="49346">MTESHPFMAQDGHEVNTTAFGHQDPFNSSNGAAHDEPPPPYESVVMGEGQQVANAAVQSHFEITVRDPVKHGDNMSAYVSYKVCTQTDLPQYKNKQPEVIRRFRDFAWLHSRLREQNRGVIVPALPEKNVVQKYQMTTEFIEIRRRALAVYLNKVAAHPVLYQSKDLQNFLEASEDEWAMDMARANHESSGGNPAQKTLNSTLAKLKLFGQQTVAGGKHADEEEDPEYLKVREYMYQLEVHLSEAHRQAQRLIRQQGSLGSSLAEFGTAMVSLGKFEQGHLADGFINLGEKASSLAHSSQEHADSLTFSFEAPLKEYTRMVKSAKAVMADRSLALGTLQSARSDVDAKRTKLAKLRGTPGIKEEKVAEVERELNEAQHRVEGAKTGYELIVRRMAEELVRFQRERASELAAVLRSFAAAQTQLAGDTAKAWRMLAPAANGGAR</sequence>
<keyword evidence="4" id="KW-1185">Reference proteome</keyword>
<evidence type="ECO:0000256" key="1">
    <source>
        <dbReference type="SAM" id="MobiDB-lite"/>
    </source>
</evidence>
<evidence type="ECO:0000313" key="4">
    <source>
        <dbReference type="Proteomes" id="UP001314263"/>
    </source>
</evidence>
<dbReference type="Gene3D" id="1.20.1270.60">
    <property type="entry name" value="Arfaptin homology (AH) domain/BAR domain"/>
    <property type="match status" value="1"/>
</dbReference>
<feature type="domain" description="PX" evidence="2">
    <location>
        <begin position="59"/>
        <end position="178"/>
    </location>
</feature>
<protein>
    <recommendedName>
        <fullName evidence="2">PX domain-containing protein</fullName>
    </recommendedName>
</protein>
<dbReference type="SUPFAM" id="SSF103657">
    <property type="entry name" value="BAR/IMD domain-like"/>
    <property type="match status" value="1"/>
</dbReference>
<dbReference type="PANTHER" id="PTHR10555">
    <property type="entry name" value="SORTING NEXIN"/>
    <property type="match status" value="1"/>
</dbReference>